<reference evidence="3" key="1">
    <citation type="submission" date="2021-03" db="EMBL/GenBank/DDBJ databases">
        <title>Draft genome sequence of rust myrtle Austropuccinia psidii MF-1, a brazilian biotype.</title>
        <authorList>
            <person name="Quecine M.C."/>
            <person name="Pachon D.M.R."/>
            <person name="Bonatelli M.L."/>
            <person name="Correr F.H."/>
            <person name="Franceschini L.M."/>
            <person name="Leite T.F."/>
            <person name="Margarido G.R.A."/>
            <person name="Almeida C.A."/>
            <person name="Ferrarezi J.A."/>
            <person name="Labate C.A."/>
        </authorList>
    </citation>
    <scope>NUCLEOTIDE SEQUENCE</scope>
    <source>
        <strain evidence="3">MF-1</strain>
    </source>
</reference>
<dbReference type="Proteomes" id="UP000765509">
    <property type="component" value="Unassembled WGS sequence"/>
</dbReference>
<feature type="domain" description="Integrase catalytic" evidence="2">
    <location>
        <begin position="30"/>
        <end position="185"/>
    </location>
</feature>
<dbReference type="InterPro" id="IPR001584">
    <property type="entry name" value="Integrase_cat-core"/>
</dbReference>
<keyword evidence="4" id="KW-1185">Reference proteome</keyword>
<dbReference type="PANTHER" id="PTHR37984">
    <property type="entry name" value="PROTEIN CBG26694"/>
    <property type="match status" value="1"/>
</dbReference>
<evidence type="ECO:0000313" key="4">
    <source>
        <dbReference type="Proteomes" id="UP000765509"/>
    </source>
</evidence>
<protein>
    <recommendedName>
        <fullName evidence="2">Integrase catalytic domain-containing protein</fullName>
    </recommendedName>
</protein>
<evidence type="ECO:0000256" key="1">
    <source>
        <dbReference type="ARBA" id="ARBA00022884"/>
    </source>
</evidence>
<organism evidence="3 4">
    <name type="scientific">Austropuccinia psidii MF-1</name>
    <dbReference type="NCBI Taxonomy" id="1389203"/>
    <lineage>
        <taxon>Eukaryota</taxon>
        <taxon>Fungi</taxon>
        <taxon>Dikarya</taxon>
        <taxon>Basidiomycota</taxon>
        <taxon>Pucciniomycotina</taxon>
        <taxon>Pucciniomycetes</taxon>
        <taxon>Pucciniales</taxon>
        <taxon>Sphaerophragmiaceae</taxon>
        <taxon>Austropuccinia</taxon>
    </lineage>
</organism>
<dbReference type="GO" id="GO:0015074">
    <property type="term" value="P:DNA integration"/>
    <property type="evidence" value="ECO:0007669"/>
    <property type="project" value="InterPro"/>
</dbReference>
<dbReference type="PROSITE" id="PS50994">
    <property type="entry name" value="INTEGRASE"/>
    <property type="match status" value="1"/>
</dbReference>
<gene>
    <name evidence="3" type="ORF">O181_014786</name>
</gene>
<dbReference type="EMBL" id="AVOT02003975">
    <property type="protein sequence ID" value="MBW0475071.1"/>
    <property type="molecule type" value="Genomic_DNA"/>
</dbReference>
<comment type="caution">
    <text evidence="3">The sequence shown here is derived from an EMBL/GenBank/DDBJ whole genome shotgun (WGS) entry which is preliminary data.</text>
</comment>
<dbReference type="Pfam" id="PF00665">
    <property type="entry name" value="rve"/>
    <property type="match status" value="1"/>
</dbReference>
<evidence type="ECO:0000313" key="3">
    <source>
        <dbReference type="EMBL" id="MBW0475071.1"/>
    </source>
</evidence>
<dbReference type="SUPFAM" id="SSF53098">
    <property type="entry name" value="Ribonuclease H-like"/>
    <property type="match status" value="1"/>
</dbReference>
<dbReference type="PANTHER" id="PTHR37984:SF5">
    <property type="entry name" value="PROTEIN NYNRIN-LIKE"/>
    <property type="match status" value="1"/>
</dbReference>
<dbReference type="InterPro" id="IPR050951">
    <property type="entry name" value="Retrovirus_Pol_polyprotein"/>
</dbReference>
<sequence length="205" mass="23150">MKKIVKKWVKCCKACQKRSHHHQKGEGSISCTSKSFETVSIDAIHLKAGRGMYLVVARDNFSGWPETIGLVKLKSKSVSERFTSEWIWRYGAQKEVTVDGGTEFGKEVQDTVEKAGSKVRVTTSYYPESQGMVETGHKQFRDALVEMYDGNGSKWKEYLALVTLADRISTKSTGYSPFELQFCQKAVLSIDIEAKTFLAIEWDKV</sequence>
<evidence type="ECO:0000259" key="2">
    <source>
        <dbReference type="PROSITE" id="PS50994"/>
    </source>
</evidence>
<dbReference type="GO" id="GO:0005634">
    <property type="term" value="C:nucleus"/>
    <property type="evidence" value="ECO:0007669"/>
    <property type="project" value="UniProtKB-ARBA"/>
</dbReference>
<dbReference type="Gene3D" id="3.30.420.10">
    <property type="entry name" value="Ribonuclease H-like superfamily/Ribonuclease H"/>
    <property type="match status" value="1"/>
</dbReference>
<dbReference type="GO" id="GO:0003723">
    <property type="term" value="F:RNA binding"/>
    <property type="evidence" value="ECO:0007669"/>
    <property type="project" value="UniProtKB-KW"/>
</dbReference>
<keyword evidence="1" id="KW-0694">RNA-binding</keyword>
<dbReference type="InterPro" id="IPR012337">
    <property type="entry name" value="RNaseH-like_sf"/>
</dbReference>
<dbReference type="AlphaFoldDB" id="A0A9Q3C2D8"/>
<dbReference type="InterPro" id="IPR036397">
    <property type="entry name" value="RNaseH_sf"/>
</dbReference>
<accession>A0A9Q3C2D8</accession>
<proteinExistence type="predicted"/>
<dbReference type="OrthoDB" id="1637540at2759"/>
<name>A0A9Q3C2D8_9BASI</name>